<comment type="caution">
    <text evidence="1">The sequence shown here is derived from an EMBL/GenBank/DDBJ whole genome shotgun (WGS) entry which is preliminary data.</text>
</comment>
<dbReference type="GO" id="GO:0006096">
    <property type="term" value="P:glycolytic process"/>
    <property type="evidence" value="ECO:0007669"/>
    <property type="project" value="UniProtKB-UniPathway"/>
</dbReference>
<reference evidence="2" key="1">
    <citation type="journal article" date="2019" name="Gigascience">
        <title>De novo genome assembly of the endangered Acer yangbiense, a plant species with extremely small populations endemic to Yunnan Province, China.</title>
        <authorList>
            <person name="Yang J."/>
            <person name="Wariss H.M."/>
            <person name="Tao L."/>
            <person name="Zhang R."/>
            <person name="Yun Q."/>
            <person name="Hollingsworth P."/>
            <person name="Dao Z."/>
            <person name="Luo G."/>
            <person name="Guo H."/>
            <person name="Ma Y."/>
            <person name="Sun W."/>
        </authorList>
    </citation>
    <scope>NUCLEOTIDE SEQUENCE [LARGE SCALE GENOMIC DNA]</scope>
    <source>
        <strain evidence="2">cv. br00</strain>
    </source>
</reference>
<dbReference type="Proteomes" id="UP000326939">
    <property type="component" value="Chromosome 18"/>
</dbReference>
<name>A0A5N5J9P2_9ROSI</name>
<evidence type="ECO:0000313" key="1">
    <source>
        <dbReference type="EMBL" id="KAB5514760.1"/>
    </source>
</evidence>
<sequence length="294" mass="32242">MRHARSNDVGCAPQTGSINSAIQPGSGIICSCRCGYTQSCWKISGALHSRKHGNKNSSHNHHSDCFSIKKVKEEECGTQKCCSTQKVEKVQSGAPNPICTSGCCSIPEGVALARKLRKRRVGLRIQAAPQDVVLPRKLTGCCLRLKVQGALQNGLTHFDEILQEADGVILSRGNLGIDLPAEKVSYEIFWRPLKGSISRDANPGNEYRYDNQLCFCKTAVFKCNMAGIPAVVTRVVDRKLNSRGYFRLGAESSFPSASGFFYWCKKCEADPSCSVSCPFDDSQFYKVGLTLLFV</sequence>
<protein>
    <submittedName>
        <fullName evidence="1">Uncharacterized protein</fullName>
    </submittedName>
</protein>
<keyword evidence="2" id="KW-1185">Reference proteome</keyword>
<dbReference type="PROSITE" id="PS51257">
    <property type="entry name" value="PROKAR_LIPOPROTEIN"/>
    <property type="match status" value="1"/>
</dbReference>
<evidence type="ECO:0000313" key="2">
    <source>
        <dbReference type="Proteomes" id="UP000326939"/>
    </source>
</evidence>
<gene>
    <name evidence="1" type="ORF">DKX38_028666</name>
</gene>
<dbReference type="InterPro" id="IPR015813">
    <property type="entry name" value="Pyrv/PenolPyrv_kinase-like_dom"/>
</dbReference>
<dbReference type="GO" id="GO:0003824">
    <property type="term" value="F:catalytic activity"/>
    <property type="evidence" value="ECO:0007669"/>
    <property type="project" value="InterPro"/>
</dbReference>
<organism evidence="1 2">
    <name type="scientific">Salix brachista</name>
    <dbReference type="NCBI Taxonomy" id="2182728"/>
    <lineage>
        <taxon>Eukaryota</taxon>
        <taxon>Viridiplantae</taxon>
        <taxon>Streptophyta</taxon>
        <taxon>Embryophyta</taxon>
        <taxon>Tracheophyta</taxon>
        <taxon>Spermatophyta</taxon>
        <taxon>Magnoliopsida</taxon>
        <taxon>eudicotyledons</taxon>
        <taxon>Gunneridae</taxon>
        <taxon>Pentapetalae</taxon>
        <taxon>rosids</taxon>
        <taxon>fabids</taxon>
        <taxon>Malpighiales</taxon>
        <taxon>Salicaceae</taxon>
        <taxon>Saliceae</taxon>
        <taxon>Salix</taxon>
    </lineage>
</organism>
<dbReference type="AlphaFoldDB" id="A0A5N5J9P2"/>
<accession>A0A5N5J9P2</accession>
<dbReference type="EMBL" id="VDCV01000018">
    <property type="protein sequence ID" value="KAB5514760.1"/>
    <property type="molecule type" value="Genomic_DNA"/>
</dbReference>
<dbReference type="UniPathway" id="UPA00109">
    <property type="reaction ID" value="UER00188"/>
</dbReference>
<dbReference type="Gene3D" id="3.20.20.60">
    <property type="entry name" value="Phosphoenolpyruvate-binding domains"/>
    <property type="match status" value="1"/>
</dbReference>
<dbReference type="InterPro" id="IPR040442">
    <property type="entry name" value="Pyrv_kinase-like_dom_sf"/>
</dbReference>
<proteinExistence type="predicted"/>
<dbReference type="SUPFAM" id="SSF51621">
    <property type="entry name" value="Phosphoenolpyruvate/pyruvate domain"/>
    <property type="match status" value="1"/>
</dbReference>